<dbReference type="Proteomes" id="UP000650466">
    <property type="component" value="Unassembled WGS sequence"/>
</dbReference>
<dbReference type="RefSeq" id="WP_188177403.1">
    <property type="nucleotide sequence ID" value="NZ_JACVVD010000012.1"/>
</dbReference>
<dbReference type="PROSITE" id="PS50883">
    <property type="entry name" value="EAL"/>
    <property type="match status" value="1"/>
</dbReference>
<proteinExistence type="predicted"/>
<evidence type="ECO:0000313" key="2">
    <source>
        <dbReference type="EMBL" id="MBD0383613.1"/>
    </source>
</evidence>
<protein>
    <submittedName>
        <fullName evidence="2">EAL domain-containing protein</fullName>
    </submittedName>
</protein>
<name>A0A926KUM1_9BACL</name>
<dbReference type="Gene3D" id="3.20.20.450">
    <property type="entry name" value="EAL domain"/>
    <property type="match status" value="1"/>
</dbReference>
<dbReference type="InterPro" id="IPR001633">
    <property type="entry name" value="EAL_dom"/>
</dbReference>
<reference evidence="2" key="1">
    <citation type="submission" date="2020-09" db="EMBL/GenBank/DDBJ databases">
        <title>Draft Genome Sequence of Paenibacillus sp. WST5.</title>
        <authorList>
            <person name="Bao Z."/>
        </authorList>
    </citation>
    <scope>NUCLEOTIDE SEQUENCE</scope>
    <source>
        <strain evidence="2">WST5</strain>
    </source>
</reference>
<dbReference type="AlphaFoldDB" id="A0A926KUM1"/>
<organism evidence="2 3">
    <name type="scientific">Paenibacillus sedimenti</name>
    <dbReference type="NCBI Taxonomy" id="2770274"/>
    <lineage>
        <taxon>Bacteria</taxon>
        <taxon>Bacillati</taxon>
        <taxon>Bacillota</taxon>
        <taxon>Bacilli</taxon>
        <taxon>Bacillales</taxon>
        <taxon>Paenibacillaceae</taxon>
        <taxon>Paenibacillus</taxon>
    </lineage>
</organism>
<evidence type="ECO:0000259" key="1">
    <source>
        <dbReference type="PROSITE" id="PS50883"/>
    </source>
</evidence>
<gene>
    <name evidence="2" type="ORF">ICC18_26385</name>
</gene>
<comment type="caution">
    <text evidence="2">The sequence shown here is derived from an EMBL/GenBank/DDBJ whole genome shotgun (WGS) entry which is preliminary data.</text>
</comment>
<dbReference type="Pfam" id="PF00563">
    <property type="entry name" value="EAL"/>
    <property type="match status" value="1"/>
</dbReference>
<feature type="domain" description="EAL" evidence="1">
    <location>
        <begin position="1"/>
        <end position="70"/>
    </location>
</feature>
<keyword evidence="3" id="KW-1185">Reference proteome</keyword>
<evidence type="ECO:0000313" key="3">
    <source>
        <dbReference type="Proteomes" id="UP000650466"/>
    </source>
</evidence>
<accession>A0A926KUM1</accession>
<dbReference type="EMBL" id="JACVVD010000012">
    <property type="protein sequence ID" value="MBD0383613.1"/>
    <property type="molecule type" value="Genomic_DNA"/>
</dbReference>
<dbReference type="InterPro" id="IPR035919">
    <property type="entry name" value="EAL_sf"/>
</dbReference>
<dbReference type="SUPFAM" id="SSF141868">
    <property type="entry name" value="EAL domain-like"/>
    <property type="match status" value="1"/>
</dbReference>
<sequence>MRRLTSRSCLLKPLFFVEVSSLFIGYYSDNAVIVTAIIKLAHNLGLNVICEGVEKKEQLDFMRDKECDQI</sequence>